<evidence type="ECO:0000256" key="1">
    <source>
        <dbReference type="ARBA" id="ARBA00023002"/>
    </source>
</evidence>
<dbReference type="GO" id="GO:0070967">
    <property type="term" value="F:coenzyme F420 binding"/>
    <property type="evidence" value="ECO:0007669"/>
    <property type="project" value="TreeGrafter"/>
</dbReference>
<evidence type="ECO:0000313" key="3">
    <source>
        <dbReference type="EMBL" id="AAO65341.1"/>
    </source>
</evidence>
<dbReference type="GO" id="GO:0016627">
    <property type="term" value="F:oxidoreductase activity, acting on the CH-CH group of donors"/>
    <property type="evidence" value="ECO:0007669"/>
    <property type="project" value="TreeGrafter"/>
</dbReference>
<evidence type="ECO:0000259" key="2">
    <source>
        <dbReference type="Pfam" id="PF01243"/>
    </source>
</evidence>
<gene>
    <name evidence="3" type="primary">kinU1</name>
</gene>
<proteinExistence type="predicted"/>
<organism evidence="3">
    <name type="scientific">Streptomyces murayamaensis</name>
    <dbReference type="NCBI Taxonomy" id="224537"/>
    <lineage>
        <taxon>Bacteria</taxon>
        <taxon>Bacillati</taxon>
        <taxon>Actinomycetota</taxon>
        <taxon>Actinomycetes</taxon>
        <taxon>Kitasatosporales</taxon>
        <taxon>Streptomycetaceae</taxon>
        <taxon>Streptomyces</taxon>
    </lineage>
</organism>
<reference evidence="3" key="1">
    <citation type="submission" date="2003-01" db="EMBL/GenBank/DDBJ databases">
        <title>Molecular cloning and sequence of the kinamycin angucycline type II polyketide synthase gene cluster from Streptomyces murayamaensis.</title>
        <authorList>
            <person name="Yin X.H."/>
            <person name="Mahadevan B."/>
            <person name="Grochowski L."/>
            <person name="Proteau P.J."/>
        </authorList>
    </citation>
    <scope>NUCLEOTIDE SEQUENCE</scope>
</reference>
<protein>
    <submittedName>
        <fullName evidence="3">KinU1</fullName>
    </submittedName>
</protein>
<dbReference type="PANTHER" id="PTHR35176:SF6">
    <property type="entry name" value="HEME OXYGENASE HI_0854-RELATED"/>
    <property type="match status" value="1"/>
</dbReference>
<feature type="domain" description="Pyridoxamine 5'-phosphate oxidase N-terminal" evidence="2">
    <location>
        <begin position="17"/>
        <end position="134"/>
    </location>
</feature>
<dbReference type="SUPFAM" id="SSF50475">
    <property type="entry name" value="FMN-binding split barrel"/>
    <property type="match status" value="1"/>
</dbReference>
<dbReference type="InterPro" id="IPR012349">
    <property type="entry name" value="Split_barrel_FMN-bd"/>
</dbReference>
<dbReference type="NCBIfam" id="TIGR03618">
    <property type="entry name" value="Rv1155_F420"/>
    <property type="match status" value="1"/>
</dbReference>
<dbReference type="InterPro" id="IPR052019">
    <property type="entry name" value="F420H2_bilvrd_red/Heme_oxyg"/>
</dbReference>
<dbReference type="GO" id="GO:0005829">
    <property type="term" value="C:cytosol"/>
    <property type="evidence" value="ECO:0007669"/>
    <property type="project" value="TreeGrafter"/>
</dbReference>
<accession>Q84CK2</accession>
<dbReference type="AlphaFoldDB" id="Q84CK2"/>
<dbReference type="PANTHER" id="PTHR35176">
    <property type="entry name" value="HEME OXYGENASE HI_0854-RELATED"/>
    <property type="match status" value="1"/>
</dbReference>
<dbReference type="InterPro" id="IPR011576">
    <property type="entry name" value="Pyridox_Oxase_N"/>
</dbReference>
<dbReference type="EMBL" id="AH012623">
    <property type="protein sequence ID" value="AAO65341.1"/>
    <property type="molecule type" value="Genomic_DNA"/>
</dbReference>
<dbReference type="Pfam" id="PF01243">
    <property type="entry name" value="PNPOx_N"/>
    <property type="match status" value="1"/>
</dbReference>
<keyword evidence="1" id="KW-0560">Oxidoreductase</keyword>
<dbReference type="Gene3D" id="2.30.110.10">
    <property type="entry name" value="Electron Transport, Fmn-binding Protein, Chain A"/>
    <property type="match status" value="1"/>
</dbReference>
<name>Q84CK2_9ACTN</name>
<sequence length="139" mass="14819">MSLPLGRTSAPEVSASVEAFLTQTPHIGVLTTIRPDGSPHVAPVRFTWDAEAGLARVMTVSSSRKARNLIAAPGSRVAICQVAGFAWVTLEGSAVVADDPVRVTEGARRYTRRYRSGPPNPPGRVVVEISVDRVMSLNV</sequence>
<dbReference type="InterPro" id="IPR019920">
    <property type="entry name" value="F420-binding_dom_put"/>
</dbReference>